<dbReference type="RefSeq" id="WP_211936548.1">
    <property type="nucleotide sequence ID" value="NZ_CP073078.1"/>
</dbReference>
<dbReference type="PANTHER" id="PTHR44936:SF10">
    <property type="entry name" value="SENSOR PROTEIN RSTB"/>
    <property type="match status" value="1"/>
</dbReference>
<evidence type="ECO:0000259" key="12">
    <source>
        <dbReference type="PROSITE" id="PS50109"/>
    </source>
</evidence>
<dbReference type="Proteomes" id="UP000676409">
    <property type="component" value="Chromosome"/>
</dbReference>
<name>A0A975FWM1_9CAUL</name>
<feature type="transmembrane region" description="Helical" evidence="11">
    <location>
        <begin position="48"/>
        <end position="74"/>
    </location>
</feature>
<dbReference type="InterPro" id="IPR003660">
    <property type="entry name" value="HAMP_dom"/>
</dbReference>
<evidence type="ECO:0000256" key="1">
    <source>
        <dbReference type="ARBA" id="ARBA00000085"/>
    </source>
</evidence>
<dbReference type="InterPro" id="IPR036890">
    <property type="entry name" value="HATPase_C_sf"/>
</dbReference>
<comment type="subcellular location">
    <subcellularLocation>
        <location evidence="2">Cell membrane</location>
        <topology evidence="2">Multi-pass membrane protein</topology>
    </subcellularLocation>
</comment>
<dbReference type="SMART" id="SM00387">
    <property type="entry name" value="HATPase_c"/>
    <property type="match status" value="1"/>
</dbReference>
<proteinExistence type="predicted"/>
<organism evidence="14 15">
    <name type="scientific">Phenylobacterium montanum</name>
    <dbReference type="NCBI Taxonomy" id="2823693"/>
    <lineage>
        <taxon>Bacteria</taxon>
        <taxon>Pseudomonadati</taxon>
        <taxon>Pseudomonadota</taxon>
        <taxon>Alphaproteobacteria</taxon>
        <taxon>Caulobacterales</taxon>
        <taxon>Caulobacteraceae</taxon>
        <taxon>Phenylobacterium</taxon>
    </lineage>
</organism>
<feature type="domain" description="Histidine kinase" evidence="12">
    <location>
        <begin position="298"/>
        <end position="509"/>
    </location>
</feature>
<dbReference type="InterPro" id="IPR005467">
    <property type="entry name" value="His_kinase_dom"/>
</dbReference>
<keyword evidence="4" id="KW-1003">Cell membrane</keyword>
<evidence type="ECO:0000256" key="6">
    <source>
        <dbReference type="ARBA" id="ARBA00022679"/>
    </source>
</evidence>
<comment type="catalytic activity">
    <reaction evidence="1">
        <text>ATP + protein L-histidine = ADP + protein N-phospho-L-histidine.</text>
        <dbReference type="EC" id="2.7.13.3"/>
    </reaction>
</comment>
<feature type="domain" description="HAMP" evidence="13">
    <location>
        <begin position="229"/>
        <end position="284"/>
    </location>
</feature>
<dbReference type="SUPFAM" id="SSF55874">
    <property type="entry name" value="ATPase domain of HSP90 chaperone/DNA topoisomerase II/histidine kinase"/>
    <property type="match status" value="1"/>
</dbReference>
<dbReference type="InterPro" id="IPR003661">
    <property type="entry name" value="HisK_dim/P_dom"/>
</dbReference>
<evidence type="ECO:0000259" key="13">
    <source>
        <dbReference type="PROSITE" id="PS50885"/>
    </source>
</evidence>
<feature type="region of interest" description="Disordered" evidence="10">
    <location>
        <begin position="1"/>
        <end position="39"/>
    </location>
</feature>
<feature type="transmembrane region" description="Helical" evidence="11">
    <location>
        <begin position="204"/>
        <end position="232"/>
    </location>
</feature>
<gene>
    <name evidence="14" type="ORF">KCG34_15520</name>
</gene>
<sequence>MADASASAPIEPNVPEAGAPQGAPEAAAPARRTDQTAGQDFRRRARRLFWPGGLSSRLLILTILFVALAGLLILPSSMAQFEERWLEDRVRAAELASLAVDAAPNQVVSDKLSNQLLEGAGVVSVAVQSDGVRRLMLAGPRMNRTPYLVDLRRGESLDSLVAPFRTLLGGDRMVRVVDRPRFRSGDFVEIVAPDGPLRHELQAYLLRLLAVAAIISAVAGGLVYLSLNALLVRPMQRITKSMERFRADPEDLAAGLNPSGRRDEIGRAEAELDRMQADLRAALNSRARLAALGEAVAKINHDLRNMLTSAQIASERLAQSGDPKVAQAMPRLERALDRAVTLASNVLAYGKSEEAAPSLDTLWLAPAVEAAAEDAGLTPEGVRLDLKIAPQARVSADPEQLHRILVNLLRNGRQAIAGQEGGVGAGAIAVSLEQANGVSLIRIADDGPGVPERVMARLFQPFAASANPGGAGLGLAISRELAQGHGGDLTLARTGPEGSVFELKLPGAPPPAPRPAR</sequence>
<dbReference type="InterPro" id="IPR050980">
    <property type="entry name" value="2C_sensor_his_kinase"/>
</dbReference>
<evidence type="ECO:0000256" key="8">
    <source>
        <dbReference type="ARBA" id="ARBA00022777"/>
    </source>
</evidence>
<evidence type="ECO:0000313" key="14">
    <source>
        <dbReference type="EMBL" id="QUD86496.1"/>
    </source>
</evidence>
<evidence type="ECO:0000256" key="2">
    <source>
        <dbReference type="ARBA" id="ARBA00004651"/>
    </source>
</evidence>
<dbReference type="CDD" id="cd00075">
    <property type="entry name" value="HATPase"/>
    <property type="match status" value="1"/>
</dbReference>
<evidence type="ECO:0000313" key="15">
    <source>
        <dbReference type="Proteomes" id="UP000676409"/>
    </source>
</evidence>
<keyword evidence="9" id="KW-0067">ATP-binding</keyword>
<reference evidence="14" key="1">
    <citation type="submission" date="2021-04" db="EMBL/GenBank/DDBJ databases">
        <title>The complete genome sequence of Caulobacter sp. S6.</title>
        <authorList>
            <person name="Tang Y."/>
            <person name="Ouyang W."/>
            <person name="Liu Q."/>
            <person name="Huang B."/>
            <person name="Guo Z."/>
            <person name="Lei P."/>
        </authorList>
    </citation>
    <scope>NUCLEOTIDE SEQUENCE</scope>
    <source>
        <strain evidence="14">S6</strain>
    </source>
</reference>
<dbReference type="SMART" id="SM00388">
    <property type="entry name" value="HisKA"/>
    <property type="match status" value="1"/>
</dbReference>
<dbReference type="InterPro" id="IPR036097">
    <property type="entry name" value="HisK_dim/P_sf"/>
</dbReference>
<dbReference type="GO" id="GO:0005524">
    <property type="term" value="F:ATP binding"/>
    <property type="evidence" value="ECO:0007669"/>
    <property type="project" value="UniProtKB-KW"/>
</dbReference>
<evidence type="ECO:0000256" key="9">
    <source>
        <dbReference type="ARBA" id="ARBA00022840"/>
    </source>
</evidence>
<keyword evidence="11" id="KW-0812">Transmembrane</keyword>
<dbReference type="PROSITE" id="PS50885">
    <property type="entry name" value="HAMP"/>
    <property type="match status" value="1"/>
</dbReference>
<dbReference type="PRINTS" id="PR00344">
    <property type="entry name" value="BCTRLSENSOR"/>
</dbReference>
<evidence type="ECO:0000256" key="5">
    <source>
        <dbReference type="ARBA" id="ARBA00022553"/>
    </source>
</evidence>
<keyword evidence="15" id="KW-1185">Reference proteome</keyword>
<keyword evidence="11" id="KW-1133">Transmembrane helix</keyword>
<dbReference type="EMBL" id="CP073078">
    <property type="protein sequence ID" value="QUD86496.1"/>
    <property type="molecule type" value="Genomic_DNA"/>
</dbReference>
<dbReference type="GO" id="GO:0005886">
    <property type="term" value="C:plasma membrane"/>
    <property type="evidence" value="ECO:0007669"/>
    <property type="project" value="UniProtKB-SubCell"/>
</dbReference>
<dbReference type="AlphaFoldDB" id="A0A975FWM1"/>
<dbReference type="PROSITE" id="PS50109">
    <property type="entry name" value="HIS_KIN"/>
    <property type="match status" value="1"/>
</dbReference>
<dbReference type="InterPro" id="IPR004358">
    <property type="entry name" value="Sig_transdc_His_kin-like_C"/>
</dbReference>
<dbReference type="Gene3D" id="3.30.565.10">
    <property type="entry name" value="Histidine kinase-like ATPase, C-terminal domain"/>
    <property type="match status" value="1"/>
</dbReference>
<evidence type="ECO:0000256" key="7">
    <source>
        <dbReference type="ARBA" id="ARBA00022741"/>
    </source>
</evidence>
<keyword evidence="5" id="KW-0597">Phosphoprotein</keyword>
<dbReference type="SUPFAM" id="SSF47384">
    <property type="entry name" value="Homodimeric domain of signal transducing histidine kinase"/>
    <property type="match status" value="1"/>
</dbReference>
<evidence type="ECO:0000256" key="3">
    <source>
        <dbReference type="ARBA" id="ARBA00012438"/>
    </source>
</evidence>
<dbReference type="GO" id="GO:0000155">
    <property type="term" value="F:phosphorelay sensor kinase activity"/>
    <property type="evidence" value="ECO:0007669"/>
    <property type="project" value="InterPro"/>
</dbReference>
<dbReference type="PANTHER" id="PTHR44936">
    <property type="entry name" value="SENSOR PROTEIN CREC"/>
    <property type="match status" value="1"/>
</dbReference>
<dbReference type="EC" id="2.7.13.3" evidence="3"/>
<dbReference type="Pfam" id="PF02518">
    <property type="entry name" value="HATPase_c"/>
    <property type="match status" value="1"/>
</dbReference>
<protein>
    <recommendedName>
        <fullName evidence="3">histidine kinase</fullName>
        <ecNumber evidence="3">2.7.13.3</ecNumber>
    </recommendedName>
</protein>
<keyword evidence="8 14" id="KW-0418">Kinase</keyword>
<accession>A0A975FWM1</accession>
<evidence type="ECO:0000256" key="10">
    <source>
        <dbReference type="SAM" id="MobiDB-lite"/>
    </source>
</evidence>
<evidence type="ECO:0000256" key="4">
    <source>
        <dbReference type="ARBA" id="ARBA00022475"/>
    </source>
</evidence>
<dbReference type="KEGG" id="caul:KCG34_15520"/>
<dbReference type="InterPro" id="IPR003594">
    <property type="entry name" value="HATPase_dom"/>
</dbReference>
<feature type="compositionally biased region" description="Low complexity" evidence="10">
    <location>
        <begin position="15"/>
        <end position="30"/>
    </location>
</feature>
<dbReference type="CDD" id="cd00082">
    <property type="entry name" value="HisKA"/>
    <property type="match status" value="1"/>
</dbReference>
<keyword evidence="6" id="KW-0808">Transferase</keyword>
<evidence type="ECO:0000256" key="11">
    <source>
        <dbReference type="SAM" id="Phobius"/>
    </source>
</evidence>
<keyword evidence="7" id="KW-0547">Nucleotide-binding</keyword>
<dbReference type="Gene3D" id="1.10.287.130">
    <property type="match status" value="1"/>
</dbReference>
<keyword evidence="11" id="KW-0472">Membrane</keyword>